<dbReference type="KEGG" id="ani:ANIA_02652"/>
<name>Q5B9X8_EMENI</name>
<dbReference type="GO" id="GO:0000981">
    <property type="term" value="F:DNA-binding transcription factor activity, RNA polymerase II-specific"/>
    <property type="evidence" value="ECO:0000318"/>
    <property type="project" value="GO_Central"/>
</dbReference>
<reference evidence="8" key="2">
    <citation type="journal article" date="2009" name="Fungal Genet. Biol.">
        <title>The 2008 update of the Aspergillus nidulans genome annotation: a community effort.</title>
        <authorList>
            <person name="Wortman J.R."/>
            <person name="Gilsenan J.M."/>
            <person name="Joardar V."/>
            <person name="Deegan J."/>
            <person name="Clutterbuck J."/>
            <person name="Andersen M.R."/>
            <person name="Archer D."/>
            <person name="Bencina M."/>
            <person name="Braus G."/>
            <person name="Coutinho P."/>
            <person name="von Dohren H."/>
            <person name="Doonan J."/>
            <person name="Driessen A.J."/>
            <person name="Durek P."/>
            <person name="Espeso E."/>
            <person name="Fekete E."/>
            <person name="Flipphi M."/>
            <person name="Estrada C.G."/>
            <person name="Geysens S."/>
            <person name="Goldman G."/>
            <person name="de Groot P.W."/>
            <person name="Hansen K."/>
            <person name="Harris S.D."/>
            <person name="Heinekamp T."/>
            <person name="Helmstaedt K."/>
            <person name="Henrissat B."/>
            <person name="Hofmann G."/>
            <person name="Homan T."/>
            <person name="Horio T."/>
            <person name="Horiuchi H."/>
            <person name="James S."/>
            <person name="Jones M."/>
            <person name="Karaffa L."/>
            <person name="Karanyi Z."/>
            <person name="Kato M."/>
            <person name="Keller N."/>
            <person name="Kelly D.E."/>
            <person name="Kiel J.A."/>
            <person name="Kim J.M."/>
            <person name="van der Klei I.J."/>
            <person name="Klis F.M."/>
            <person name="Kovalchuk A."/>
            <person name="Krasevec N."/>
            <person name="Kubicek C.P."/>
            <person name="Liu B."/>
            <person name="Maccabe A."/>
            <person name="Meyer V."/>
            <person name="Mirabito P."/>
            <person name="Miskei M."/>
            <person name="Mos M."/>
            <person name="Mullins J."/>
            <person name="Nelson D.R."/>
            <person name="Nielsen J."/>
            <person name="Oakley B.R."/>
            <person name="Osmani S.A."/>
            <person name="Pakula T."/>
            <person name="Paszewski A."/>
            <person name="Paulsen I."/>
            <person name="Pilsyk S."/>
            <person name="Pocsi I."/>
            <person name="Punt P.J."/>
            <person name="Ram A.F."/>
            <person name="Ren Q."/>
            <person name="Robellet X."/>
            <person name="Robson G."/>
            <person name="Seiboth B."/>
            <person name="van Solingen P."/>
            <person name="Specht T."/>
            <person name="Sun J."/>
            <person name="Taheri-Talesh N."/>
            <person name="Takeshita N."/>
            <person name="Ussery D."/>
            <person name="vanKuyk P.A."/>
            <person name="Visser H."/>
            <person name="van de Vondervoort P.J."/>
            <person name="de Vries R.P."/>
            <person name="Walton J."/>
            <person name="Xiang X."/>
            <person name="Xiong Y."/>
            <person name="Zeng A.P."/>
            <person name="Brandt B.W."/>
            <person name="Cornell M.J."/>
            <person name="van den Hondel C.A."/>
            <person name="Visser J."/>
            <person name="Oliver S.G."/>
            <person name="Turner G."/>
        </authorList>
    </citation>
    <scope>GENOME REANNOTATION</scope>
    <source>
        <strain evidence="8">FGSC A4 / ATCC 38163 / CBS 112.46 / NRRL 194 / M139</strain>
    </source>
</reference>
<evidence type="ECO:0000256" key="5">
    <source>
        <dbReference type="ARBA" id="ARBA00023163"/>
    </source>
</evidence>
<accession>C8VHE8</accession>
<gene>
    <name evidence="7" type="ORF">ANIA_02652</name>
</gene>
<dbReference type="GeneID" id="2874308"/>
<dbReference type="GO" id="GO:0005634">
    <property type="term" value="C:nucleus"/>
    <property type="evidence" value="ECO:0000318"/>
    <property type="project" value="GO_Central"/>
</dbReference>
<sequence length="567" mass="63420">MPDLRHGQDPLLTLSRFAYLRPLPAAEQTVLFSAGSNTPDMVEKGDSHSPLEVKAGDVIDKGLLSLDEAAALLASFMQSMMPNFPFVVLPATTTADQLRQSAPFLFLAILSVSVTNDSTLKRALREEVRAALAERTVLMHQPPSLETLQGLLVVLAWTQHQVRQRSSPRDFPTYLHLAIGLVVTWRLDQPIGMRRRQTCRVNISEEGIIERPPETLRAEQRAAIGCSFLSSWYFPCSDRSVSVEPKLTLSSSAIITQERCTFPWAPELEDFAVGLAENPEYDSDQIIIHLVRLQHVLEEIDRVSKDPDSFETVHSGRAFHPSFRTFKARTQDYSNLLSPKLAGNFTLSTQLHTIHLYLCQVGLFDRKATSRLPVDVRAEILCHGLTAAKSFFTSFALIGPGAERRFSYSQWLQSGFNLIVSCKLTLMAVSDEALRDSFPQVLTLCNELDMPQVLRICVVRQDQHSSYSGAAPPATGFDYKGWLQWIEEWFLRQYNGYIARREAADRAVTAASSAPVAPQAYFGVDEPNTGHIYLPASASSMLFDPFPDFVMADNPLLGWMDLRQLPM</sequence>
<evidence type="ECO:0000313" key="8">
    <source>
        <dbReference type="Proteomes" id="UP000000560"/>
    </source>
</evidence>
<reference evidence="8" key="1">
    <citation type="journal article" date="2005" name="Nature">
        <title>Sequencing of Aspergillus nidulans and comparative analysis with A. fumigatus and A. oryzae.</title>
        <authorList>
            <person name="Galagan J.E."/>
            <person name="Calvo S.E."/>
            <person name="Cuomo C."/>
            <person name="Ma L.J."/>
            <person name="Wortman J.R."/>
            <person name="Batzoglou S."/>
            <person name="Lee S.I."/>
            <person name="Basturkmen M."/>
            <person name="Spevak C.C."/>
            <person name="Clutterbuck J."/>
            <person name="Kapitonov V."/>
            <person name="Jurka J."/>
            <person name="Scazzocchio C."/>
            <person name="Farman M."/>
            <person name="Butler J."/>
            <person name="Purcell S."/>
            <person name="Harris S."/>
            <person name="Braus G.H."/>
            <person name="Draht O."/>
            <person name="Busch S."/>
            <person name="D'Enfert C."/>
            <person name="Bouchier C."/>
            <person name="Goldman G.H."/>
            <person name="Bell-Pedersen D."/>
            <person name="Griffiths-Jones S."/>
            <person name="Doonan J.H."/>
            <person name="Yu J."/>
            <person name="Vienken K."/>
            <person name="Pain A."/>
            <person name="Freitag M."/>
            <person name="Selker E.U."/>
            <person name="Archer D.B."/>
            <person name="Penalva M.A."/>
            <person name="Oakley B.R."/>
            <person name="Momany M."/>
            <person name="Tanaka T."/>
            <person name="Kumagai T."/>
            <person name="Asai K."/>
            <person name="Machida M."/>
            <person name="Nierman W.C."/>
            <person name="Denning D.W."/>
            <person name="Caddick M."/>
            <person name="Hynes M."/>
            <person name="Paoletti M."/>
            <person name="Fischer R."/>
            <person name="Miller B."/>
            <person name="Dyer P."/>
            <person name="Sachs M.S."/>
            <person name="Osmani S.A."/>
            <person name="Birren B.W."/>
        </authorList>
    </citation>
    <scope>NUCLEOTIDE SEQUENCE [LARGE SCALE GENOMIC DNA]</scope>
    <source>
        <strain evidence="8">FGSC A4 / ATCC 38163 / CBS 112.46 / NRRL 194 / M139</strain>
    </source>
</reference>
<dbReference type="InParanoid" id="Q5B9X8"/>
<keyword evidence="6" id="KW-0539">Nucleus</keyword>
<dbReference type="GO" id="GO:0006355">
    <property type="term" value="P:regulation of DNA-templated transcription"/>
    <property type="evidence" value="ECO:0000318"/>
    <property type="project" value="GO_Central"/>
</dbReference>
<dbReference type="InterPro" id="IPR051089">
    <property type="entry name" value="prtT"/>
</dbReference>
<evidence type="ECO:0000256" key="4">
    <source>
        <dbReference type="ARBA" id="ARBA00023125"/>
    </source>
</evidence>
<dbReference type="PANTHER" id="PTHR31845:SF37">
    <property type="entry name" value="TRANSCRIPTION FACTOR DOMAIN-CONTAINING PROTEIN"/>
    <property type="match status" value="1"/>
</dbReference>
<evidence type="ECO:0008006" key="9">
    <source>
        <dbReference type="Google" id="ProtNLM"/>
    </source>
</evidence>
<dbReference type="PANTHER" id="PTHR31845">
    <property type="entry name" value="FINGER DOMAIN PROTEIN, PUTATIVE-RELATED"/>
    <property type="match status" value="1"/>
</dbReference>
<dbReference type="OrthoDB" id="5226580at2759"/>
<keyword evidence="4" id="KW-0238">DNA-binding</keyword>
<evidence type="ECO:0000313" key="7">
    <source>
        <dbReference type="EMBL" id="CBF84274.1"/>
    </source>
</evidence>
<dbReference type="RefSeq" id="XP_660256.1">
    <property type="nucleotide sequence ID" value="XM_655164.1"/>
</dbReference>
<dbReference type="GO" id="GO:0000976">
    <property type="term" value="F:transcription cis-regulatory region binding"/>
    <property type="evidence" value="ECO:0000318"/>
    <property type="project" value="GO_Central"/>
</dbReference>
<accession>Q5B9X8</accession>
<evidence type="ECO:0000256" key="3">
    <source>
        <dbReference type="ARBA" id="ARBA00023015"/>
    </source>
</evidence>
<dbReference type="AlphaFoldDB" id="Q5B9X8"/>
<dbReference type="OMA" id="TCIFNQA"/>
<dbReference type="eggNOG" id="ENOG502SITX">
    <property type="taxonomic scope" value="Eukaryota"/>
</dbReference>
<keyword evidence="3" id="KW-0805">Transcription regulation</keyword>
<proteinExistence type="predicted"/>
<dbReference type="HOGENOM" id="CLU_480604_0_0_1"/>
<comment type="subcellular location">
    <subcellularLocation>
        <location evidence="1">Nucleus</location>
    </subcellularLocation>
</comment>
<dbReference type="CDD" id="cd12148">
    <property type="entry name" value="fungal_TF_MHR"/>
    <property type="match status" value="1"/>
</dbReference>
<organism evidence="7 8">
    <name type="scientific">Emericella nidulans (strain FGSC A4 / ATCC 38163 / CBS 112.46 / NRRL 194 / M139)</name>
    <name type="common">Aspergillus nidulans</name>
    <dbReference type="NCBI Taxonomy" id="227321"/>
    <lineage>
        <taxon>Eukaryota</taxon>
        <taxon>Fungi</taxon>
        <taxon>Dikarya</taxon>
        <taxon>Ascomycota</taxon>
        <taxon>Pezizomycotina</taxon>
        <taxon>Eurotiomycetes</taxon>
        <taxon>Eurotiomycetidae</taxon>
        <taxon>Eurotiales</taxon>
        <taxon>Aspergillaceae</taxon>
        <taxon>Aspergillus</taxon>
        <taxon>Aspergillus subgen. Nidulantes</taxon>
    </lineage>
</organism>
<evidence type="ECO:0000256" key="6">
    <source>
        <dbReference type="ARBA" id="ARBA00023242"/>
    </source>
</evidence>
<evidence type="ECO:0000256" key="1">
    <source>
        <dbReference type="ARBA" id="ARBA00004123"/>
    </source>
</evidence>
<keyword evidence="2" id="KW-0862">Zinc</keyword>
<keyword evidence="8" id="KW-1185">Reference proteome</keyword>
<protein>
    <recommendedName>
        <fullName evidence="9">Transcription factor domain-containing protein</fullName>
    </recommendedName>
</protein>
<keyword evidence="5" id="KW-0804">Transcription</keyword>
<dbReference type="EMBL" id="BN001306">
    <property type="protein sequence ID" value="CBF84274.1"/>
    <property type="molecule type" value="Genomic_DNA"/>
</dbReference>
<dbReference type="Proteomes" id="UP000000560">
    <property type="component" value="Chromosome VI"/>
</dbReference>
<evidence type="ECO:0000256" key="2">
    <source>
        <dbReference type="ARBA" id="ARBA00022833"/>
    </source>
</evidence>